<accession>A0A9D3XHE3</accession>
<gene>
    <name evidence="2" type="ORF">KIL84_001538</name>
</gene>
<name>A0A9D3XHE3_9SAUR</name>
<feature type="compositionally biased region" description="Gly residues" evidence="1">
    <location>
        <begin position="1"/>
        <end position="13"/>
    </location>
</feature>
<protein>
    <submittedName>
        <fullName evidence="2">Uncharacterized protein</fullName>
    </submittedName>
</protein>
<feature type="compositionally biased region" description="Gly residues" evidence="1">
    <location>
        <begin position="113"/>
        <end position="126"/>
    </location>
</feature>
<proteinExistence type="predicted"/>
<sequence>MASGGVRGGGASAGPGPPQGPTPPAPVNPKGPGARHPPQTSGYPWGWGWHGAPPVTPTCPPMQGAEPTERLCAPCQLLPPSMGLRAPPISQHVVGALGSLPSMPGLQPAPNTGCGGSQGPARGGGYTPTPSWALQGGGTEVGPVAGGAWALAPGRLL</sequence>
<reference evidence="2" key="1">
    <citation type="submission" date="2021-09" db="EMBL/GenBank/DDBJ databases">
        <title>The genome of Mauremys mutica provides insights into the evolution of semi-aquatic lifestyle.</title>
        <authorList>
            <person name="Gong S."/>
            <person name="Gao Y."/>
        </authorList>
    </citation>
    <scope>NUCLEOTIDE SEQUENCE</scope>
    <source>
        <strain evidence="2">MM-2020</strain>
        <tissue evidence="2">Muscle</tissue>
    </source>
</reference>
<comment type="caution">
    <text evidence="2">The sequence shown here is derived from an EMBL/GenBank/DDBJ whole genome shotgun (WGS) entry which is preliminary data.</text>
</comment>
<feature type="region of interest" description="Disordered" evidence="1">
    <location>
        <begin position="1"/>
        <end position="49"/>
    </location>
</feature>
<evidence type="ECO:0000313" key="2">
    <source>
        <dbReference type="EMBL" id="KAH1180604.1"/>
    </source>
</evidence>
<feature type="region of interest" description="Disordered" evidence="1">
    <location>
        <begin position="105"/>
        <end position="139"/>
    </location>
</feature>
<evidence type="ECO:0000256" key="1">
    <source>
        <dbReference type="SAM" id="MobiDB-lite"/>
    </source>
</evidence>
<evidence type="ECO:0000313" key="3">
    <source>
        <dbReference type="Proteomes" id="UP000827986"/>
    </source>
</evidence>
<feature type="compositionally biased region" description="Pro residues" evidence="1">
    <location>
        <begin position="15"/>
        <end position="29"/>
    </location>
</feature>
<organism evidence="2 3">
    <name type="scientific">Mauremys mutica</name>
    <name type="common">yellowpond turtle</name>
    <dbReference type="NCBI Taxonomy" id="74926"/>
    <lineage>
        <taxon>Eukaryota</taxon>
        <taxon>Metazoa</taxon>
        <taxon>Chordata</taxon>
        <taxon>Craniata</taxon>
        <taxon>Vertebrata</taxon>
        <taxon>Euteleostomi</taxon>
        <taxon>Archelosauria</taxon>
        <taxon>Testudinata</taxon>
        <taxon>Testudines</taxon>
        <taxon>Cryptodira</taxon>
        <taxon>Durocryptodira</taxon>
        <taxon>Testudinoidea</taxon>
        <taxon>Geoemydidae</taxon>
        <taxon>Geoemydinae</taxon>
        <taxon>Mauremys</taxon>
    </lineage>
</organism>
<dbReference type="AlphaFoldDB" id="A0A9D3XHE3"/>
<dbReference type="EMBL" id="JAHDVG010000469">
    <property type="protein sequence ID" value="KAH1180604.1"/>
    <property type="molecule type" value="Genomic_DNA"/>
</dbReference>
<dbReference type="Proteomes" id="UP000827986">
    <property type="component" value="Unassembled WGS sequence"/>
</dbReference>
<keyword evidence="3" id="KW-1185">Reference proteome</keyword>